<organism evidence="3 4">
    <name type="scientific">[Candida] subhashii</name>
    <dbReference type="NCBI Taxonomy" id="561895"/>
    <lineage>
        <taxon>Eukaryota</taxon>
        <taxon>Fungi</taxon>
        <taxon>Dikarya</taxon>
        <taxon>Ascomycota</taxon>
        <taxon>Saccharomycotina</taxon>
        <taxon>Pichiomycetes</taxon>
        <taxon>Debaryomycetaceae</taxon>
        <taxon>Spathaspora</taxon>
    </lineage>
</organism>
<feature type="region of interest" description="Disordered" evidence="1">
    <location>
        <begin position="57"/>
        <end position="95"/>
    </location>
</feature>
<keyword evidence="4" id="KW-1185">Reference proteome</keyword>
<gene>
    <name evidence="3" type="ORF">J8A68_003611</name>
</gene>
<keyword evidence="2" id="KW-1133">Transmembrane helix</keyword>
<keyword evidence="2" id="KW-0472">Membrane</keyword>
<evidence type="ECO:0000313" key="4">
    <source>
        <dbReference type="Proteomes" id="UP000694255"/>
    </source>
</evidence>
<dbReference type="Pfam" id="PF05821">
    <property type="entry name" value="NDUF_B8"/>
    <property type="match status" value="1"/>
</dbReference>
<protein>
    <submittedName>
        <fullName evidence="3">Uncharacterized protein</fullName>
    </submittedName>
</protein>
<sequence>MISRLGLRNTTTRLLVNNRRIGLNSAYLVTRRTLASKPEQKATIIDHLTDEVIELTDPDRPQMGNYPNPKSQILAQDKDPYAKYDDPQNLRNKNDPMNFDEDMYDIWSPDSWSYVSDKTALKHNAYFFGSLIAFFSLLAYFEMNPEKPAMIRSYPYNGLATHMGAKDETDAHLFQARVDHTAEEECGILPVDDVVISQKEEYLKANAAFINV</sequence>
<dbReference type="GO" id="GO:0005739">
    <property type="term" value="C:mitochondrion"/>
    <property type="evidence" value="ECO:0007669"/>
    <property type="project" value="InterPro"/>
</dbReference>
<dbReference type="AlphaFoldDB" id="A0A8J5QDB9"/>
<dbReference type="OrthoDB" id="2014058at2759"/>
<dbReference type="EMBL" id="JAGSYN010000160">
    <property type="protein sequence ID" value="KAG7662841.1"/>
    <property type="molecule type" value="Genomic_DNA"/>
</dbReference>
<keyword evidence="2" id="KW-0812">Transmembrane</keyword>
<proteinExistence type="predicted"/>
<dbReference type="RefSeq" id="XP_049263074.1">
    <property type="nucleotide sequence ID" value="XM_049407485.1"/>
</dbReference>
<evidence type="ECO:0000313" key="3">
    <source>
        <dbReference type="EMBL" id="KAG7662841.1"/>
    </source>
</evidence>
<dbReference type="PANTHER" id="PTHR12840:SF1">
    <property type="entry name" value="NADH DEHYDROGENASE [UBIQUINONE] 1 BETA SUBCOMPLEX SUBUNIT 8, MITOCHONDRIAL"/>
    <property type="match status" value="1"/>
</dbReference>
<dbReference type="PANTHER" id="PTHR12840">
    <property type="entry name" value="NADH-UBIQUINONE OXIDOREDUCTASE ASHI SUBUNIT"/>
    <property type="match status" value="1"/>
</dbReference>
<evidence type="ECO:0000256" key="2">
    <source>
        <dbReference type="SAM" id="Phobius"/>
    </source>
</evidence>
<dbReference type="Proteomes" id="UP000694255">
    <property type="component" value="Unassembled WGS sequence"/>
</dbReference>
<evidence type="ECO:0000256" key="1">
    <source>
        <dbReference type="SAM" id="MobiDB-lite"/>
    </source>
</evidence>
<dbReference type="InterPro" id="IPR008699">
    <property type="entry name" value="NDUFB8"/>
</dbReference>
<comment type="caution">
    <text evidence="3">The sequence shown here is derived from an EMBL/GenBank/DDBJ whole genome shotgun (WGS) entry which is preliminary data.</text>
</comment>
<feature type="compositionally biased region" description="Basic and acidic residues" evidence="1">
    <location>
        <begin position="76"/>
        <end position="94"/>
    </location>
</feature>
<name>A0A8J5QDB9_9ASCO</name>
<accession>A0A8J5QDB9</accession>
<reference evidence="3 4" key="1">
    <citation type="journal article" date="2021" name="DNA Res.">
        <title>Genome analysis of Candida subhashii reveals its hybrid nature and dual mitochondrial genome conformations.</title>
        <authorList>
            <person name="Mixao V."/>
            <person name="Hegedusova E."/>
            <person name="Saus E."/>
            <person name="Pryszcz L.P."/>
            <person name="Cillingova A."/>
            <person name="Nosek J."/>
            <person name="Gabaldon T."/>
        </authorList>
    </citation>
    <scope>NUCLEOTIDE SEQUENCE [LARGE SCALE GENOMIC DNA]</scope>
    <source>
        <strain evidence="3 4">CBS 10753</strain>
    </source>
</reference>
<feature type="transmembrane region" description="Helical" evidence="2">
    <location>
        <begin position="125"/>
        <end position="143"/>
    </location>
</feature>
<dbReference type="GeneID" id="73470411"/>